<feature type="region of interest" description="Disordered" evidence="2">
    <location>
        <begin position="278"/>
        <end position="329"/>
    </location>
</feature>
<comment type="similarity">
    <text evidence="1">Belongs to the LTV1 family.</text>
</comment>
<dbReference type="GO" id="GO:0030688">
    <property type="term" value="C:preribosome, small subunit precursor"/>
    <property type="evidence" value="ECO:0007669"/>
    <property type="project" value="EnsemblFungi"/>
</dbReference>
<dbReference type="RefSeq" id="XP_020064667.1">
    <property type="nucleotide sequence ID" value="XM_020211538.1"/>
</dbReference>
<organism evidence="3 4">
    <name type="scientific">Suhomyces tanzawaensis NRRL Y-17324</name>
    <dbReference type="NCBI Taxonomy" id="984487"/>
    <lineage>
        <taxon>Eukaryota</taxon>
        <taxon>Fungi</taxon>
        <taxon>Dikarya</taxon>
        <taxon>Ascomycota</taxon>
        <taxon>Saccharomycotina</taxon>
        <taxon>Pichiomycetes</taxon>
        <taxon>Debaryomycetaceae</taxon>
        <taxon>Suhomyces</taxon>
    </lineage>
</organism>
<evidence type="ECO:0000313" key="4">
    <source>
        <dbReference type="Proteomes" id="UP000094285"/>
    </source>
</evidence>
<dbReference type="AlphaFoldDB" id="A0A1E4SJ56"/>
<feature type="region of interest" description="Disordered" evidence="2">
    <location>
        <begin position="394"/>
        <end position="444"/>
    </location>
</feature>
<keyword evidence="4" id="KW-1185">Reference proteome</keyword>
<protein>
    <submittedName>
        <fullName evidence="3">Low temperature viability protein</fullName>
    </submittedName>
</protein>
<dbReference type="GO" id="GO:0042274">
    <property type="term" value="P:ribosomal small subunit biogenesis"/>
    <property type="evidence" value="ECO:0007669"/>
    <property type="project" value="EnsemblFungi"/>
</dbReference>
<accession>A0A1E4SJ56</accession>
<gene>
    <name evidence="3" type="ORF">CANTADRAFT_89197</name>
</gene>
<dbReference type="GeneID" id="30985674"/>
<dbReference type="InterPro" id="IPR007307">
    <property type="entry name" value="Ltv1"/>
</dbReference>
<dbReference type="GO" id="GO:0006970">
    <property type="term" value="P:response to osmotic stress"/>
    <property type="evidence" value="ECO:0007669"/>
    <property type="project" value="EnsemblFungi"/>
</dbReference>
<dbReference type="STRING" id="984487.A0A1E4SJ56"/>
<feature type="compositionally biased region" description="Basic and acidic residues" evidence="2">
    <location>
        <begin position="398"/>
        <end position="408"/>
    </location>
</feature>
<dbReference type="GO" id="GO:0032456">
    <property type="term" value="P:endocytic recycling"/>
    <property type="evidence" value="ECO:0007669"/>
    <property type="project" value="EnsemblFungi"/>
</dbReference>
<evidence type="ECO:0000313" key="3">
    <source>
        <dbReference type="EMBL" id="ODV79545.1"/>
    </source>
</evidence>
<reference evidence="4" key="1">
    <citation type="submission" date="2016-05" db="EMBL/GenBank/DDBJ databases">
        <title>Comparative genomics of biotechnologically important yeasts.</title>
        <authorList>
            <consortium name="DOE Joint Genome Institute"/>
            <person name="Riley R."/>
            <person name="Haridas S."/>
            <person name="Wolfe K.H."/>
            <person name="Lopes M.R."/>
            <person name="Hittinger C.T."/>
            <person name="Goker M."/>
            <person name="Salamov A."/>
            <person name="Wisecaver J."/>
            <person name="Long T.M."/>
            <person name="Aerts A.L."/>
            <person name="Barry K."/>
            <person name="Choi C."/>
            <person name="Clum A."/>
            <person name="Coughlan A.Y."/>
            <person name="Deshpande S."/>
            <person name="Douglass A.P."/>
            <person name="Hanson S.J."/>
            <person name="Klenk H.-P."/>
            <person name="Labutti K."/>
            <person name="Lapidus A."/>
            <person name="Lindquist E."/>
            <person name="Lipzen A."/>
            <person name="Meier-Kolthoff J.P."/>
            <person name="Ohm R.A."/>
            <person name="Otillar R.P."/>
            <person name="Pangilinan J."/>
            <person name="Peng Y."/>
            <person name="Rokas A."/>
            <person name="Rosa C.A."/>
            <person name="Scheuner C."/>
            <person name="Sibirny A.A."/>
            <person name="Slot J.C."/>
            <person name="Stielow J.B."/>
            <person name="Sun H."/>
            <person name="Kurtzman C.P."/>
            <person name="Blackwell M."/>
            <person name="Grigoriev I.V."/>
            <person name="Jeffries T.W."/>
        </authorList>
    </citation>
    <scope>NUCLEOTIDE SEQUENCE [LARGE SCALE GENOMIC DNA]</scope>
    <source>
        <strain evidence="4">NRRL Y-17324</strain>
    </source>
</reference>
<evidence type="ECO:0000256" key="2">
    <source>
        <dbReference type="SAM" id="MobiDB-lite"/>
    </source>
</evidence>
<dbReference type="GO" id="GO:0005829">
    <property type="term" value="C:cytosol"/>
    <property type="evidence" value="ECO:0007669"/>
    <property type="project" value="TreeGrafter"/>
</dbReference>
<feature type="compositionally biased region" description="Acidic residues" evidence="2">
    <location>
        <begin position="283"/>
        <end position="296"/>
    </location>
</feature>
<dbReference type="GO" id="GO:0031902">
    <property type="term" value="C:late endosome membrane"/>
    <property type="evidence" value="ECO:0007669"/>
    <property type="project" value="EnsemblFungi"/>
</dbReference>
<dbReference type="GO" id="GO:0032040">
    <property type="term" value="C:small-subunit processome"/>
    <property type="evidence" value="ECO:0007669"/>
    <property type="project" value="EnsemblFungi"/>
</dbReference>
<dbReference type="Proteomes" id="UP000094285">
    <property type="component" value="Unassembled WGS sequence"/>
</dbReference>
<dbReference type="PANTHER" id="PTHR21531">
    <property type="entry name" value="LOW-TEMPERATURE VIABILITY PROTEIN LTV1-RELATED"/>
    <property type="match status" value="1"/>
</dbReference>
<sequence>MPRKFNKKNAQTFSVVHRAHDDALYYDNDASTHVLVPAPSKSKQGQAPPLTKKIYSTQELAQKLAPEEVKAIRENEGLAAQYGIYFDDSKYDYMQHLRPIGESEDGVFIEANKKEEKKKVGNIEDLFRDQLPSKEKRKIKLDELENIPSQLKGFNPDMDPRLREVLEALEDEAYIDNDAAEEGDDVFADLLQSGEIDEEDEDYYGSEYDNDYDEWDMDNYEDEYNEKYNSDNYEEQYEEAELPYNEGEAPAELDTTDVKLINTNWQDDFMKFKHATKNKTNEWDSDNEEEEEDDVVAELPSFSQTGKSKKSKNKLRKKKGAMTDTSSFSMTSSALFRSEGLTLLDDRYEQLAKKFEEDEEPEEYQHFDMGSERHDLESMLDDFLDNYELEGGGRKLVKKNEDRAKLQEAADAASKSKVAARRKKERETSDPLGRLGSSFGKMNL</sequence>
<name>A0A1E4SJ56_9ASCO</name>
<proteinExistence type="inferred from homology"/>
<evidence type="ECO:0000256" key="1">
    <source>
        <dbReference type="ARBA" id="ARBA00009078"/>
    </source>
</evidence>
<dbReference type="EMBL" id="KV453911">
    <property type="protein sequence ID" value="ODV79545.1"/>
    <property type="molecule type" value="Genomic_DNA"/>
</dbReference>
<dbReference type="PANTHER" id="PTHR21531:SF0">
    <property type="entry name" value="PROTEIN LTV1 HOMOLOG"/>
    <property type="match status" value="1"/>
</dbReference>
<dbReference type="GO" id="GO:0071986">
    <property type="term" value="C:Ragulator complex"/>
    <property type="evidence" value="ECO:0007669"/>
    <property type="project" value="EnsemblFungi"/>
</dbReference>
<dbReference type="OrthoDB" id="5852896at2759"/>
<dbReference type="GO" id="GO:1904669">
    <property type="term" value="P:ATP export"/>
    <property type="evidence" value="ECO:0007669"/>
    <property type="project" value="EnsemblFungi"/>
</dbReference>
<dbReference type="GO" id="GO:0000056">
    <property type="term" value="P:ribosomal small subunit export from nucleus"/>
    <property type="evidence" value="ECO:0007669"/>
    <property type="project" value="EnsemblFungi"/>
</dbReference>
<dbReference type="Pfam" id="PF04180">
    <property type="entry name" value="LTV"/>
    <property type="match status" value="1"/>
</dbReference>
<dbReference type="GO" id="GO:0034599">
    <property type="term" value="P:cellular response to oxidative stress"/>
    <property type="evidence" value="ECO:0007669"/>
    <property type="project" value="EnsemblFungi"/>
</dbReference>
<feature type="compositionally biased region" description="Basic residues" evidence="2">
    <location>
        <begin position="307"/>
        <end position="320"/>
    </location>
</feature>